<comment type="caution">
    <text evidence="1">The sequence shown here is derived from an EMBL/GenBank/DDBJ whole genome shotgun (WGS) entry which is preliminary data.</text>
</comment>
<protein>
    <submittedName>
        <fullName evidence="1">Uncharacterized protein</fullName>
    </submittedName>
</protein>
<dbReference type="EMBL" id="JAPWTK010000001">
    <property type="protein sequence ID" value="KAJ8963387.1"/>
    <property type="molecule type" value="Genomic_DNA"/>
</dbReference>
<keyword evidence="2" id="KW-1185">Reference proteome</keyword>
<dbReference type="AlphaFoldDB" id="A0AAV8ZIH1"/>
<proteinExistence type="predicted"/>
<reference evidence="1" key="1">
    <citation type="journal article" date="2023" name="Insect Mol. Biol.">
        <title>Genome sequencing provides insights into the evolution of gene families encoding plant cell wall-degrading enzymes in longhorned beetles.</title>
        <authorList>
            <person name="Shin N.R."/>
            <person name="Okamura Y."/>
            <person name="Kirsch R."/>
            <person name="Pauchet Y."/>
        </authorList>
    </citation>
    <scope>NUCLEOTIDE SEQUENCE</scope>
    <source>
        <strain evidence="1">AMC_N1</strain>
    </source>
</reference>
<dbReference type="GO" id="GO:0003676">
    <property type="term" value="F:nucleic acid binding"/>
    <property type="evidence" value="ECO:0007669"/>
    <property type="project" value="InterPro"/>
</dbReference>
<organism evidence="1 2">
    <name type="scientific">Aromia moschata</name>
    <dbReference type="NCBI Taxonomy" id="1265417"/>
    <lineage>
        <taxon>Eukaryota</taxon>
        <taxon>Metazoa</taxon>
        <taxon>Ecdysozoa</taxon>
        <taxon>Arthropoda</taxon>
        <taxon>Hexapoda</taxon>
        <taxon>Insecta</taxon>
        <taxon>Pterygota</taxon>
        <taxon>Neoptera</taxon>
        <taxon>Endopterygota</taxon>
        <taxon>Coleoptera</taxon>
        <taxon>Polyphaga</taxon>
        <taxon>Cucujiformia</taxon>
        <taxon>Chrysomeloidea</taxon>
        <taxon>Cerambycidae</taxon>
        <taxon>Cerambycinae</taxon>
        <taxon>Callichromatini</taxon>
        <taxon>Aromia</taxon>
    </lineage>
</organism>
<dbReference type="Proteomes" id="UP001162162">
    <property type="component" value="Unassembled WGS sequence"/>
</dbReference>
<name>A0AAV8ZIH1_9CUCU</name>
<dbReference type="Gene3D" id="3.30.420.10">
    <property type="entry name" value="Ribonuclease H-like superfamily/Ribonuclease H"/>
    <property type="match status" value="1"/>
</dbReference>
<accession>A0AAV8ZIH1</accession>
<dbReference type="InterPro" id="IPR036397">
    <property type="entry name" value="RNaseH_sf"/>
</dbReference>
<dbReference type="PANTHER" id="PTHR47326:SF1">
    <property type="entry name" value="HTH PSQ-TYPE DOMAIN-CONTAINING PROTEIN"/>
    <property type="match status" value="1"/>
</dbReference>
<sequence>MQMINDHTLQIENVLFSDESTFTFHCHVNRQNCRCWSRENPHWMRELHTQNTEKVNVWRGIIGENIIGTFFIDGNLNGETYLALLQNNDASVHDGFQQIVYLFGHYNTHFGWIELQDRYC</sequence>
<evidence type="ECO:0000313" key="2">
    <source>
        <dbReference type="Proteomes" id="UP001162162"/>
    </source>
</evidence>
<dbReference type="PANTHER" id="PTHR47326">
    <property type="entry name" value="TRANSPOSABLE ELEMENT TC3 TRANSPOSASE-LIKE PROTEIN"/>
    <property type="match status" value="1"/>
</dbReference>
<evidence type="ECO:0000313" key="1">
    <source>
        <dbReference type="EMBL" id="KAJ8963387.1"/>
    </source>
</evidence>
<gene>
    <name evidence="1" type="ORF">NQ318_018864</name>
</gene>